<dbReference type="GO" id="GO:0003676">
    <property type="term" value="F:nucleic acid binding"/>
    <property type="evidence" value="ECO:0007669"/>
    <property type="project" value="InterPro"/>
</dbReference>
<dbReference type="AlphaFoldDB" id="A0A4Y2JB67"/>
<gene>
    <name evidence="1" type="ORF">AVEN_78697_1</name>
</gene>
<dbReference type="Gene3D" id="3.30.420.10">
    <property type="entry name" value="Ribonuclease H-like superfamily/Ribonuclease H"/>
    <property type="match status" value="1"/>
</dbReference>
<reference evidence="1 2" key="1">
    <citation type="journal article" date="2019" name="Sci. Rep.">
        <title>Orb-weaving spider Araneus ventricosus genome elucidates the spidroin gene catalogue.</title>
        <authorList>
            <person name="Kono N."/>
            <person name="Nakamura H."/>
            <person name="Ohtoshi R."/>
            <person name="Moran D.A.P."/>
            <person name="Shinohara A."/>
            <person name="Yoshida Y."/>
            <person name="Fujiwara M."/>
            <person name="Mori M."/>
            <person name="Tomita M."/>
            <person name="Arakawa K."/>
        </authorList>
    </citation>
    <scope>NUCLEOTIDE SEQUENCE [LARGE SCALE GENOMIC DNA]</scope>
</reference>
<dbReference type="Proteomes" id="UP000499080">
    <property type="component" value="Unassembled WGS sequence"/>
</dbReference>
<sequence length="101" mass="11350">MPQRPTFQARPVLQNCFGTVSFEVPARRIGIERPPLSPDLSPSDYILWDTLEDTVIWNNLATLDEFEELICGACALISVVKLQRVTEISFSVCAITVLRKV</sequence>
<evidence type="ECO:0000313" key="2">
    <source>
        <dbReference type="Proteomes" id="UP000499080"/>
    </source>
</evidence>
<dbReference type="EMBL" id="BGPR01003364">
    <property type="protein sequence ID" value="GBM87184.1"/>
    <property type="molecule type" value="Genomic_DNA"/>
</dbReference>
<organism evidence="1 2">
    <name type="scientific">Araneus ventricosus</name>
    <name type="common">Orbweaver spider</name>
    <name type="synonym">Epeira ventricosa</name>
    <dbReference type="NCBI Taxonomy" id="182803"/>
    <lineage>
        <taxon>Eukaryota</taxon>
        <taxon>Metazoa</taxon>
        <taxon>Ecdysozoa</taxon>
        <taxon>Arthropoda</taxon>
        <taxon>Chelicerata</taxon>
        <taxon>Arachnida</taxon>
        <taxon>Araneae</taxon>
        <taxon>Araneomorphae</taxon>
        <taxon>Entelegynae</taxon>
        <taxon>Araneoidea</taxon>
        <taxon>Araneidae</taxon>
        <taxon>Araneus</taxon>
    </lineage>
</organism>
<dbReference type="InterPro" id="IPR036397">
    <property type="entry name" value="RNaseH_sf"/>
</dbReference>
<accession>A0A4Y2JB67</accession>
<protein>
    <submittedName>
        <fullName evidence="1">Uncharacterized protein</fullName>
    </submittedName>
</protein>
<comment type="caution">
    <text evidence="1">The sequence shown here is derived from an EMBL/GenBank/DDBJ whole genome shotgun (WGS) entry which is preliminary data.</text>
</comment>
<proteinExistence type="predicted"/>
<evidence type="ECO:0000313" key="1">
    <source>
        <dbReference type="EMBL" id="GBM87184.1"/>
    </source>
</evidence>
<name>A0A4Y2JB67_ARAVE</name>
<keyword evidence="2" id="KW-1185">Reference proteome</keyword>